<reference evidence="1 2" key="1">
    <citation type="journal article" date="2019" name="Nat. Ecol. Evol.">
        <title>Megaphylogeny resolves global patterns of mushroom evolution.</title>
        <authorList>
            <person name="Varga T."/>
            <person name="Krizsan K."/>
            <person name="Foldi C."/>
            <person name="Dima B."/>
            <person name="Sanchez-Garcia M."/>
            <person name="Sanchez-Ramirez S."/>
            <person name="Szollosi G.J."/>
            <person name="Szarkandi J.G."/>
            <person name="Papp V."/>
            <person name="Albert L."/>
            <person name="Andreopoulos W."/>
            <person name="Angelini C."/>
            <person name="Antonin V."/>
            <person name="Barry K.W."/>
            <person name="Bougher N.L."/>
            <person name="Buchanan P."/>
            <person name="Buyck B."/>
            <person name="Bense V."/>
            <person name="Catcheside P."/>
            <person name="Chovatia M."/>
            <person name="Cooper J."/>
            <person name="Damon W."/>
            <person name="Desjardin D."/>
            <person name="Finy P."/>
            <person name="Geml J."/>
            <person name="Haridas S."/>
            <person name="Hughes K."/>
            <person name="Justo A."/>
            <person name="Karasinski D."/>
            <person name="Kautmanova I."/>
            <person name="Kiss B."/>
            <person name="Kocsube S."/>
            <person name="Kotiranta H."/>
            <person name="LaButti K.M."/>
            <person name="Lechner B.E."/>
            <person name="Liimatainen K."/>
            <person name="Lipzen A."/>
            <person name="Lukacs Z."/>
            <person name="Mihaltcheva S."/>
            <person name="Morgado L.N."/>
            <person name="Niskanen T."/>
            <person name="Noordeloos M.E."/>
            <person name="Ohm R.A."/>
            <person name="Ortiz-Santana B."/>
            <person name="Ovrebo C."/>
            <person name="Racz N."/>
            <person name="Riley R."/>
            <person name="Savchenko A."/>
            <person name="Shiryaev A."/>
            <person name="Soop K."/>
            <person name="Spirin V."/>
            <person name="Szebenyi C."/>
            <person name="Tomsovsky M."/>
            <person name="Tulloss R.E."/>
            <person name="Uehling J."/>
            <person name="Grigoriev I.V."/>
            <person name="Vagvolgyi C."/>
            <person name="Papp T."/>
            <person name="Martin F.M."/>
            <person name="Miettinen O."/>
            <person name="Hibbett D.S."/>
            <person name="Nagy L.G."/>
        </authorList>
    </citation>
    <scope>NUCLEOTIDE SEQUENCE [LARGE SCALE GENOMIC DNA]</scope>
    <source>
        <strain evidence="1 2">CBS 166.37</strain>
    </source>
</reference>
<keyword evidence="2" id="KW-1185">Reference proteome</keyword>
<dbReference type="Proteomes" id="UP000308652">
    <property type="component" value="Unassembled WGS sequence"/>
</dbReference>
<name>A0A5C3LGT2_9AGAR</name>
<gene>
    <name evidence="1" type="ORF">BDQ12DRAFT_504936</name>
</gene>
<evidence type="ECO:0000313" key="2">
    <source>
        <dbReference type="Proteomes" id="UP000308652"/>
    </source>
</evidence>
<proteinExistence type="predicted"/>
<sequence>MENELPLKIRADIRDLWNSPTSSIQHSVKTLSETLGHKIIPQIQWLTVWTGLKAHFPDKNIFVPTICSTVTAWYDRLLWRLEQEVFSEWTEEFLTLLAVTGCGFEILLMIELDSSTVSRPQTSWKKNMNAFYLTVPIANLLGLAQVEVGFDKDFDHLMSVKMTEDNDEDEWSDIRADVTPSVTRTEIPRAIENPEVITPSRLPLLDTLARPSDLLASVAPYMLIVDATIGLPLTVQCSHEAGLELLANYLKKWARVNIQDSLKRPLLKIELIESWFCSGVMDTISIEPLMNHRGPNLQFNPTIILAFIEGVLGYKMVNSTAYRWIYKSDIPVAR</sequence>
<accession>A0A5C3LGT2</accession>
<dbReference type="AlphaFoldDB" id="A0A5C3LGT2"/>
<dbReference type="OrthoDB" id="4926491at2759"/>
<dbReference type="EMBL" id="ML213678">
    <property type="protein sequence ID" value="TFK32334.1"/>
    <property type="molecule type" value="Genomic_DNA"/>
</dbReference>
<organism evidence="1 2">
    <name type="scientific">Crucibulum laeve</name>
    <dbReference type="NCBI Taxonomy" id="68775"/>
    <lineage>
        <taxon>Eukaryota</taxon>
        <taxon>Fungi</taxon>
        <taxon>Dikarya</taxon>
        <taxon>Basidiomycota</taxon>
        <taxon>Agaricomycotina</taxon>
        <taxon>Agaricomycetes</taxon>
        <taxon>Agaricomycetidae</taxon>
        <taxon>Agaricales</taxon>
        <taxon>Agaricineae</taxon>
        <taxon>Nidulariaceae</taxon>
        <taxon>Crucibulum</taxon>
    </lineage>
</organism>
<protein>
    <submittedName>
        <fullName evidence="1">Uncharacterized protein</fullName>
    </submittedName>
</protein>
<evidence type="ECO:0000313" key="1">
    <source>
        <dbReference type="EMBL" id="TFK32334.1"/>
    </source>
</evidence>